<dbReference type="AlphaFoldDB" id="A0A370K8H1"/>
<evidence type="ECO:0000313" key="2">
    <source>
        <dbReference type="EMBL" id="RDI98946.1"/>
    </source>
</evidence>
<accession>A0A370K8H1</accession>
<keyword evidence="3" id="KW-1185">Reference proteome</keyword>
<feature type="region of interest" description="Disordered" evidence="1">
    <location>
        <begin position="70"/>
        <end position="89"/>
    </location>
</feature>
<reference evidence="2 3" key="1">
    <citation type="submission" date="2018-07" db="EMBL/GenBank/DDBJ databases">
        <title>Dyella solisilvae sp. nov., isolated from the pine and broad-leaved mixed forest soil.</title>
        <authorList>
            <person name="Gao Z."/>
            <person name="Qiu L."/>
        </authorList>
    </citation>
    <scope>NUCLEOTIDE SEQUENCE [LARGE SCALE GENOMIC DNA]</scope>
    <source>
        <strain evidence="2 3">DHG54</strain>
    </source>
</reference>
<sequence length="89" mass="9563">MRYLTKSRFSTAITCPAKLKYFDDTTYANANSDNEFLLALADGGHQVVALAKCLFPEGIEVDAIGHDAQVGHPPMRTCSSRSPASSTSP</sequence>
<dbReference type="EMBL" id="QQSY01000002">
    <property type="protein sequence ID" value="RDI98946.1"/>
    <property type="molecule type" value="Genomic_DNA"/>
</dbReference>
<evidence type="ECO:0000256" key="1">
    <source>
        <dbReference type="SAM" id="MobiDB-lite"/>
    </source>
</evidence>
<proteinExistence type="predicted"/>
<evidence type="ECO:0000313" key="3">
    <source>
        <dbReference type="Proteomes" id="UP000254711"/>
    </source>
</evidence>
<gene>
    <name evidence="2" type="ORF">DVT68_10650</name>
</gene>
<dbReference type="Proteomes" id="UP000254711">
    <property type="component" value="Unassembled WGS sequence"/>
</dbReference>
<organism evidence="2 3">
    <name type="scientific">Dyella solisilvae</name>
    <dbReference type="NCBI Taxonomy" id="1920168"/>
    <lineage>
        <taxon>Bacteria</taxon>
        <taxon>Pseudomonadati</taxon>
        <taxon>Pseudomonadota</taxon>
        <taxon>Gammaproteobacteria</taxon>
        <taxon>Lysobacterales</taxon>
        <taxon>Rhodanobacteraceae</taxon>
        <taxon>Dyella</taxon>
    </lineage>
</organism>
<feature type="compositionally biased region" description="Low complexity" evidence="1">
    <location>
        <begin position="76"/>
        <end position="89"/>
    </location>
</feature>
<dbReference type="RefSeq" id="WP_114825033.1">
    <property type="nucleotide sequence ID" value="NZ_QQSY01000002.1"/>
</dbReference>
<protein>
    <submittedName>
        <fullName evidence="2">Uncharacterized protein</fullName>
    </submittedName>
</protein>
<comment type="caution">
    <text evidence="2">The sequence shown here is derived from an EMBL/GenBank/DDBJ whole genome shotgun (WGS) entry which is preliminary data.</text>
</comment>
<dbReference type="OrthoDB" id="9783873at2"/>
<name>A0A370K8H1_9GAMM</name>